<protein>
    <submittedName>
        <fullName evidence="2 3">Uncharacterized protein</fullName>
    </submittedName>
</protein>
<dbReference type="EMBL" id="ADAS02000064">
    <property type="protein sequence ID" value="OAV92428.1"/>
    <property type="molecule type" value="Genomic_DNA"/>
</dbReference>
<reference evidence="3" key="4">
    <citation type="submission" date="2025-05" db="UniProtKB">
        <authorList>
            <consortium name="EnsemblFungi"/>
        </authorList>
    </citation>
    <scope>IDENTIFICATION</scope>
    <source>
        <strain evidence="3">isolate 1-1 / race 1 (BBBD)</strain>
    </source>
</reference>
<dbReference type="Proteomes" id="UP000005240">
    <property type="component" value="Unassembled WGS sequence"/>
</dbReference>
<proteinExistence type="predicted"/>
<reference evidence="2" key="1">
    <citation type="submission" date="2009-11" db="EMBL/GenBank/DDBJ databases">
        <authorList>
            <consortium name="The Broad Institute Genome Sequencing Platform"/>
            <person name="Ward D."/>
            <person name="Feldgarden M."/>
            <person name="Earl A."/>
            <person name="Young S.K."/>
            <person name="Zeng Q."/>
            <person name="Koehrsen M."/>
            <person name="Alvarado L."/>
            <person name="Berlin A."/>
            <person name="Bochicchio J."/>
            <person name="Borenstein D."/>
            <person name="Chapman S.B."/>
            <person name="Chen Z."/>
            <person name="Engels R."/>
            <person name="Freedman E."/>
            <person name="Gellesch M."/>
            <person name="Goldberg J."/>
            <person name="Griggs A."/>
            <person name="Gujja S."/>
            <person name="Heilman E."/>
            <person name="Heiman D."/>
            <person name="Hepburn T."/>
            <person name="Howarth C."/>
            <person name="Jen D."/>
            <person name="Larson L."/>
            <person name="Lewis B."/>
            <person name="Mehta T."/>
            <person name="Park D."/>
            <person name="Pearson M."/>
            <person name="Roberts A."/>
            <person name="Saif S."/>
            <person name="Shea T."/>
            <person name="Shenoy N."/>
            <person name="Sisk P."/>
            <person name="Stolte C."/>
            <person name="Sykes S."/>
            <person name="Thomson T."/>
            <person name="Walk T."/>
            <person name="White J."/>
            <person name="Yandava C."/>
            <person name="Izard J."/>
            <person name="Baranova O.V."/>
            <person name="Blanton J.M."/>
            <person name="Tanner A.C."/>
            <person name="Dewhirst F.E."/>
            <person name="Haas B."/>
            <person name="Nusbaum C."/>
            <person name="Birren B."/>
        </authorList>
    </citation>
    <scope>NUCLEOTIDE SEQUENCE [LARGE SCALE GENOMIC DNA]</scope>
    <source>
        <strain evidence="2">1-1 BBBD Race 1</strain>
    </source>
</reference>
<reference evidence="2" key="2">
    <citation type="submission" date="2016-05" db="EMBL/GenBank/DDBJ databases">
        <title>Comparative analysis highlights variable genome content of wheat rusts and divergence of the mating loci.</title>
        <authorList>
            <person name="Cuomo C.A."/>
            <person name="Bakkeren G."/>
            <person name="Szabo L."/>
            <person name="Khalil H."/>
            <person name="Joly D."/>
            <person name="Goldberg J."/>
            <person name="Young S."/>
            <person name="Zeng Q."/>
            <person name="Fellers J."/>
        </authorList>
    </citation>
    <scope>NUCLEOTIDE SEQUENCE [LARGE SCALE GENOMIC DNA]</scope>
    <source>
        <strain evidence="2">1-1 BBBD Race 1</strain>
    </source>
</reference>
<feature type="region of interest" description="Disordered" evidence="1">
    <location>
        <begin position="216"/>
        <end position="240"/>
    </location>
</feature>
<evidence type="ECO:0000313" key="2">
    <source>
        <dbReference type="EMBL" id="OAV92428.1"/>
    </source>
</evidence>
<keyword evidence="4" id="KW-1185">Reference proteome</keyword>
<feature type="compositionally biased region" description="Basic and acidic residues" evidence="1">
    <location>
        <begin position="1"/>
        <end position="42"/>
    </location>
</feature>
<feature type="compositionally biased region" description="Basic and acidic residues" evidence="1">
    <location>
        <begin position="156"/>
        <end position="167"/>
    </location>
</feature>
<accession>A0A0C4F4D3</accession>
<feature type="compositionally biased region" description="Basic residues" evidence="1">
    <location>
        <begin position="67"/>
        <end position="77"/>
    </location>
</feature>
<sequence length="240" mass="26149">MTGRDRPLRGHTPLDDQHRPAIERTHPLPERGRALSNGERESSLPVRRGRRQVGADGWGFTVSPPVKKARERKKKKQEGRDRRDGMVVGPPLQALQKGPPMCFNRTGGRAGKGGRLRRLEGVWMGKGSGRRMLARPPVGKEGRGQVGEEGQGQVGEEGKGQVGKEGRGGGAEEEQRSAKDECRGGAGDNKRGSVCGDQQIEFCKVCKGDVKHLSRDQEEVSAVLSPQGDPIDPSEEERNK</sequence>
<feature type="compositionally biased region" description="Basic and acidic residues" evidence="1">
    <location>
        <begin position="173"/>
        <end position="191"/>
    </location>
</feature>
<evidence type="ECO:0000256" key="1">
    <source>
        <dbReference type="SAM" id="MobiDB-lite"/>
    </source>
</evidence>
<name>A0A0C4F4D3_PUCT1</name>
<evidence type="ECO:0000313" key="4">
    <source>
        <dbReference type="Proteomes" id="UP000005240"/>
    </source>
</evidence>
<organism evidence="2">
    <name type="scientific">Puccinia triticina (isolate 1-1 / race 1 (BBBD))</name>
    <name type="common">Brown leaf rust fungus</name>
    <dbReference type="NCBI Taxonomy" id="630390"/>
    <lineage>
        <taxon>Eukaryota</taxon>
        <taxon>Fungi</taxon>
        <taxon>Dikarya</taxon>
        <taxon>Basidiomycota</taxon>
        <taxon>Pucciniomycotina</taxon>
        <taxon>Pucciniomycetes</taxon>
        <taxon>Pucciniales</taxon>
        <taxon>Pucciniaceae</taxon>
        <taxon>Puccinia</taxon>
    </lineage>
</organism>
<feature type="compositionally biased region" description="Gly residues" evidence="1">
    <location>
        <begin position="144"/>
        <end position="155"/>
    </location>
</feature>
<dbReference type="VEuPathDB" id="FungiDB:PTTG_07973"/>
<feature type="region of interest" description="Disordered" evidence="1">
    <location>
        <begin position="1"/>
        <end position="194"/>
    </location>
</feature>
<gene>
    <name evidence="2" type="ORF">PTTG_07973</name>
</gene>
<evidence type="ECO:0000313" key="3">
    <source>
        <dbReference type="EnsemblFungi" id="PTTG_07973-t43_1-p1"/>
    </source>
</evidence>
<reference evidence="3 4" key="3">
    <citation type="journal article" date="2017" name="G3 (Bethesda)">
        <title>Comparative analysis highlights variable genome content of wheat rusts and divergence of the mating loci.</title>
        <authorList>
            <person name="Cuomo C.A."/>
            <person name="Bakkeren G."/>
            <person name="Khalil H.B."/>
            <person name="Panwar V."/>
            <person name="Joly D."/>
            <person name="Linning R."/>
            <person name="Sakthikumar S."/>
            <person name="Song X."/>
            <person name="Adiconis X."/>
            <person name="Fan L."/>
            <person name="Goldberg J.M."/>
            <person name="Levin J.Z."/>
            <person name="Young S."/>
            <person name="Zeng Q."/>
            <person name="Anikster Y."/>
            <person name="Bruce M."/>
            <person name="Wang M."/>
            <person name="Yin C."/>
            <person name="McCallum B."/>
            <person name="Szabo L.J."/>
            <person name="Hulbert S."/>
            <person name="Chen X."/>
            <person name="Fellers J.P."/>
        </authorList>
    </citation>
    <scope>NUCLEOTIDE SEQUENCE</scope>
    <source>
        <strain evidence="4">Isolate 1-1 / race 1 (BBBD)</strain>
        <strain evidence="3">isolate 1-1 / race 1 (BBBD)</strain>
    </source>
</reference>
<dbReference type="AlphaFoldDB" id="A0A0C4F4D3"/>
<dbReference type="EnsemblFungi" id="PTTG_07973-t43_1">
    <property type="protein sequence ID" value="PTTG_07973-t43_1-p1"/>
    <property type="gene ID" value="PTTG_07973"/>
</dbReference>